<evidence type="ECO:0008006" key="3">
    <source>
        <dbReference type="Google" id="ProtNLM"/>
    </source>
</evidence>
<proteinExistence type="predicted"/>
<keyword evidence="2" id="KW-1185">Reference proteome</keyword>
<reference evidence="1 2" key="1">
    <citation type="submission" date="2021-03" db="EMBL/GenBank/DDBJ databases">
        <title>Genomic Encyclopedia of Type Strains, Phase IV (KMG-IV): sequencing the most valuable type-strain genomes for metagenomic binning, comparative biology and taxonomic classification.</title>
        <authorList>
            <person name="Goeker M."/>
        </authorList>
    </citation>
    <scope>NUCLEOTIDE SEQUENCE [LARGE SCALE GENOMIC DNA]</scope>
    <source>
        <strain evidence="1 2">DSM 101872</strain>
    </source>
</reference>
<comment type="caution">
    <text evidence="1">The sequence shown here is derived from an EMBL/GenBank/DDBJ whole genome shotgun (WGS) entry which is preliminary data.</text>
</comment>
<organism evidence="1 2">
    <name type="scientific">Lactobacillus colini</name>
    <dbReference type="NCBI Taxonomy" id="1819254"/>
    <lineage>
        <taxon>Bacteria</taxon>
        <taxon>Bacillati</taxon>
        <taxon>Bacillota</taxon>
        <taxon>Bacilli</taxon>
        <taxon>Lactobacillales</taxon>
        <taxon>Lactobacillaceae</taxon>
        <taxon>Lactobacillus</taxon>
    </lineage>
</organism>
<gene>
    <name evidence="1" type="ORF">J2Z60_001897</name>
</gene>
<evidence type="ECO:0000313" key="1">
    <source>
        <dbReference type="EMBL" id="MBP2058708.1"/>
    </source>
</evidence>
<dbReference type="Proteomes" id="UP001519292">
    <property type="component" value="Unassembled WGS sequence"/>
</dbReference>
<sequence>MKVYDKYFWKMDQSGYIDNHLMLPGPPYNLILDDILELLKEQIGENLVSVFVRGSAAFNNIVLGISDLDLILGVKHKNLKTTTLIDNLCKQLSLKYKTFFCEVGIACFTDSYLGGETKSFFSKFVLKTQSVCIYGRDYSQKINRISLNQQVYKLDISFCEKKMQRFRNEVKTLNFANSEEVKSLSRHIGKYLIRTVFAILASQDQPLRYTRDVRCCFETIQQDSMIWSERLKKYYNWVACPINNLKVLDQELEIIAPLVISECNVWLETNSNV</sequence>
<dbReference type="EMBL" id="JAGGLU010000013">
    <property type="protein sequence ID" value="MBP2058708.1"/>
    <property type="molecule type" value="Genomic_DNA"/>
</dbReference>
<evidence type="ECO:0000313" key="2">
    <source>
        <dbReference type="Proteomes" id="UP001519292"/>
    </source>
</evidence>
<name>A0ABS4MGI5_9LACO</name>
<accession>A0ABS4MGI5</accession>
<protein>
    <recommendedName>
        <fullName evidence="3">Polymerase nucleotidyl transferase domain-containing protein</fullName>
    </recommendedName>
</protein>
<dbReference type="RefSeq" id="WP_209687430.1">
    <property type="nucleotide sequence ID" value="NZ_JAGGLU010000013.1"/>
</dbReference>